<dbReference type="RefSeq" id="WP_281243932.1">
    <property type="nucleotide sequence ID" value="NZ_FOLY01000002.1"/>
</dbReference>
<proteinExistence type="predicted"/>
<accession>A0A1I1HXU9</accession>
<organism evidence="1 2">
    <name type="scientific">Kushneria avicenniae</name>
    <dbReference type="NCBI Taxonomy" id="402385"/>
    <lineage>
        <taxon>Bacteria</taxon>
        <taxon>Pseudomonadati</taxon>
        <taxon>Pseudomonadota</taxon>
        <taxon>Gammaproteobacteria</taxon>
        <taxon>Oceanospirillales</taxon>
        <taxon>Halomonadaceae</taxon>
        <taxon>Kushneria</taxon>
    </lineage>
</organism>
<dbReference type="STRING" id="402385.SAMN05421848_0899"/>
<evidence type="ECO:0000313" key="1">
    <source>
        <dbReference type="EMBL" id="SFC28917.1"/>
    </source>
</evidence>
<dbReference type="AlphaFoldDB" id="A0A1I1HXU9"/>
<reference evidence="2" key="1">
    <citation type="submission" date="2016-10" db="EMBL/GenBank/DDBJ databases">
        <authorList>
            <person name="Varghese N."/>
            <person name="Submissions S."/>
        </authorList>
    </citation>
    <scope>NUCLEOTIDE SEQUENCE [LARGE SCALE GENOMIC DNA]</scope>
    <source>
        <strain evidence="2">DSM 23439</strain>
    </source>
</reference>
<name>A0A1I1HXU9_9GAMM</name>
<evidence type="ECO:0000313" key="2">
    <source>
        <dbReference type="Proteomes" id="UP000199046"/>
    </source>
</evidence>
<protein>
    <submittedName>
        <fullName evidence="1">Uncharacterized protein</fullName>
    </submittedName>
</protein>
<dbReference type="EMBL" id="FOLY01000002">
    <property type="protein sequence ID" value="SFC28917.1"/>
    <property type="molecule type" value="Genomic_DNA"/>
</dbReference>
<dbReference type="Proteomes" id="UP000199046">
    <property type="component" value="Unassembled WGS sequence"/>
</dbReference>
<sequence length="42" mass="4719">MTMTDQYYPMADWRFNHTLAVLRALTAGVLAQGAPHSPLLRC</sequence>
<keyword evidence="2" id="KW-1185">Reference proteome</keyword>
<gene>
    <name evidence="1" type="ORF">SAMN05421848_0899</name>
</gene>